<gene>
    <name evidence="1" type="ORF">N47_G33520</name>
</gene>
<dbReference type="Pfam" id="PF20660">
    <property type="entry name" value="DUF6812"/>
    <property type="match status" value="1"/>
</dbReference>
<accession>E1YBT4</accession>
<name>E1YBT4_9BACT</name>
<reference evidence="1" key="1">
    <citation type="journal article" date="2011" name="Environ. Microbiol.">
        <title>Genomic insights into the metabolic potential of the polycyclic aromatic hydrocarbon degrading sulfate-reducing Deltaproteobacterium N47.</title>
        <authorList>
            <person name="Bergmann F."/>
            <person name="Selesi D."/>
            <person name="Weinmaier T."/>
            <person name="Tischler P."/>
            <person name="Rattei T."/>
            <person name="Meckenstock R.U."/>
        </authorList>
    </citation>
    <scope>NUCLEOTIDE SEQUENCE</scope>
</reference>
<dbReference type="EMBL" id="FR695868">
    <property type="protein sequence ID" value="CBX28028.1"/>
    <property type="molecule type" value="Genomic_DNA"/>
</dbReference>
<protein>
    <submittedName>
        <fullName evidence="1">Uncharacterized protein</fullName>
    </submittedName>
</protein>
<evidence type="ECO:0000313" key="1">
    <source>
        <dbReference type="EMBL" id="CBX28028.1"/>
    </source>
</evidence>
<dbReference type="AlphaFoldDB" id="E1YBT4"/>
<organism evidence="1">
    <name type="scientific">uncultured Desulfobacterium sp</name>
    <dbReference type="NCBI Taxonomy" id="201089"/>
    <lineage>
        <taxon>Bacteria</taxon>
        <taxon>Pseudomonadati</taxon>
        <taxon>Thermodesulfobacteriota</taxon>
        <taxon>Desulfobacteria</taxon>
        <taxon>Desulfobacterales</taxon>
        <taxon>Desulfobacteriaceae</taxon>
        <taxon>Desulfobacterium</taxon>
        <taxon>environmental samples</taxon>
    </lineage>
</organism>
<proteinExistence type="predicted"/>
<sequence>MDKKKPGTNYKAKYREVTIKTSDGAIIQGKINLSLNQRVSDIFTKSDAPFIVMVDAFSKEGEGKIMFINKRHIIWAEPTDNQD</sequence>
<dbReference type="InterPro" id="IPR049210">
    <property type="entry name" value="DUF6812"/>
</dbReference>